<name>A0A515ESY4_9BURK</name>
<protein>
    <submittedName>
        <fullName evidence="1">Uncharacterized protein</fullName>
    </submittedName>
</protein>
<organism evidence="1 2">
    <name type="scientific">Rhodoferax aquaticus</name>
    <dbReference type="NCBI Taxonomy" id="2527691"/>
    <lineage>
        <taxon>Bacteria</taxon>
        <taxon>Pseudomonadati</taxon>
        <taxon>Pseudomonadota</taxon>
        <taxon>Betaproteobacteria</taxon>
        <taxon>Burkholderiales</taxon>
        <taxon>Comamonadaceae</taxon>
        <taxon>Rhodoferax</taxon>
    </lineage>
</organism>
<gene>
    <name evidence="1" type="ORF">EXZ61_17230</name>
</gene>
<dbReference type="AlphaFoldDB" id="A0A515ESY4"/>
<dbReference type="Proteomes" id="UP000317365">
    <property type="component" value="Chromosome"/>
</dbReference>
<reference evidence="2" key="1">
    <citation type="submission" date="2019-02" db="EMBL/GenBank/DDBJ databases">
        <title>Complete genome sequence of Rhodoferax sp. Gr-4.</title>
        <authorList>
            <person name="Jin L."/>
        </authorList>
    </citation>
    <scope>NUCLEOTIDE SEQUENCE [LARGE SCALE GENOMIC DNA]</scope>
    <source>
        <strain evidence="2">Gr-4</strain>
    </source>
</reference>
<sequence>MKFIEFINFEKTAAEEIRSLIRDSSIDERIIEWHVGLRNIVSRPHLALICAANIHNPWVIKKLANFCSAQCVALYGVDKEIMGLPFVSVDDTLLSLMELMGSANTFRPAPVSGMVLEKTCPMAISSRKSQWVDLSPPHMFPSYL</sequence>
<dbReference type="RefSeq" id="WP_142812927.1">
    <property type="nucleotide sequence ID" value="NZ_CP036282.1"/>
</dbReference>
<dbReference type="EMBL" id="CP036282">
    <property type="protein sequence ID" value="QDL55775.1"/>
    <property type="molecule type" value="Genomic_DNA"/>
</dbReference>
<accession>A0A515ESY4</accession>
<evidence type="ECO:0000313" key="1">
    <source>
        <dbReference type="EMBL" id="QDL55775.1"/>
    </source>
</evidence>
<evidence type="ECO:0000313" key="2">
    <source>
        <dbReference type="Proteomes" id="UP000317365"/>
    </source>
</evidence>
<proteinExistence type="predicted"/>
<dbReference type="KEGG" id="rhg:EXZ61_17230"/>
<reference evidence="2" key="2">
    <citation type="journal article" date="2020" name="Int. J. Syst. Evol. Microbiol.">
        <title>Genomic insights into a novel species Rhodoferax aquaticus sp. nov., isolated from freshwater.</title>
        <authorList>
            <person name="Li T."/>
            <person name="Zhuo Y."/>
            <person name="Jin C.Z."/>
            <person name="Wu X."/>
            <person name="Ko S.R."/>
            <person name="Jin F.J."/>
            <person name="Ahn C.Y."/>
            <person name="Oh H.M."/>
            <person name="Lee H.G."/>
            <person name="Jin L."/>
        </authorList>
    </citation>
    <scope>NUCLEOTIDE SEQUENCE [LARGE SCALE GENOMIC DNA]</scope>
    <source>
        <strain evidence="2">Gr-4</strain>
    </source>
</reference>
<keyword evidence="2" id="KW-1185">Reference proteome</keyword>